<proteinExistence type="predicted"/>
<evidence type="ECO:0000313" key="1">
    <source>
        <dbReference type="EMBL" id="QEX20622.1"/>
    </source>
</evidence>
<dbReference type="PROSITE" id="PS51257">
    <property type="entry name" value="PROKAR_LIPOPROTEIN"/>
    <property type="match status" value="1"/>
</dbReference>
<accession>A0A5J6MSN3</accession>
<evidence type="ECO:0008006" key="3">
    <source>
        <dbReference type="Google" id="ProtNLM"/>
    </source>
</evidence>
<dbReference type="KEGG" id="hadh:FRZ61_05400"/>
<dbReference type="Proteomes" id="UP000325797">
    <property type="component" value="Chromosome"/>
</dbReference>
<organism evidence="1 2">
    <name type="scientific">Hypericibacter adhaerens</name>
    <dbReference type="NCBI Taxonomy" id="2602016"/>
    <lineage>
        <taxon>Bacteria</taxon>
        <taxon>Pseudomonadati</taxon>
        <taxon>Pseudomonadota</taxon>
        <taxon>Alphaproteobacteria</taxon>
        <taxon>Rhodospirillales</taxon>
        <taxon>Dongiaceae</taxon>
        <taxon>Hypericibacter</taxon>
    </lineage>
</organism>
<name>A0A5J6MSN3_9PROT</name>
<keyword evidence="2" id="KW-1185">Reference proteome</keyword>
<reference evidence="1 2" key="1">
    <citation type="submission" date="2019-08" db="EMBL/GenBank/DDBJ databases">
        <title>Hyperibacter terrae gen. nov., sp. nov. and Hyperibacter viscosus sp. nov., two new members in the family Rhodospirillaceae isolated from the rhizosphere of Hypericum perforatum.</title>
        <authorList>
            <person name="Noviana Z."/>
        </authorList>
    </citation>
    <scope>NUCLEOTIDE SEQUENCE [LARGE SCALE GENOMIC DNA]</scope>
    <source>
        <strain evidence="1 2">R5959</strain>
    </source>
</reference>
<gene>
    <name evidence="1" type="ORF">FRZ61_05400</name>
</gene>
<protein>
    <recommendedName>
        <fullName evidence="3">Lipoprotein</fullName>
    </recommendedName>
</protein>
<dbReference type="EMBL" id="CP042582">
    <property type="protein sequence ID" value="QEX20622.1"/>
    <property type="molecule type" value="Genomic_DNA"/>
</dbReference>
<sequence length="118" mass="12838">MRGKILTILLGVVVVACSAVNRSDEEIDAEFTRQAVLGCVSHGKHGTTPEALRKNCQCVAHEELLGTPPNIRRLLVEHRMTLTAEEFANIYDSDRVNAGIRMNCPAAYKAWSQSTGGG</sequence>
<dbReference type="AlphaFoldDB" id="A0A5J6MSN3"/>
<evidence type="ECO:0000313" key="2">
    <source>
        <dbReference type="Proteomes" id="UP000325797"/>
    </source>
</evidence>